<organism evidence="3 4">
    <name type="scientific">Novilysobacter avium</name>
    <dbReference type="NCBI Taxonomy" id="2781023"/>
    <lineage>
        <taxon>Bacteria</taxon>
        <taxon>Pseudomonadati</taxon>
        <taxon>Pseudomonadota</taxon>
        <taxon>Gammaproteobacteria</taxon>
        <taxon>Lysobacterales</taxon>
        <taxon>Lysobacteraceae</taxon>
        <taxon>Novilysobacter</taxon>
    </lineage>
</organism>
<evidence type="ECO:0000313" key="4">
    <source>
        <dbReference type="Proteomes" id="UP000593932"/>
    </source>
</evidence>
<feature type="region of interest" description="Disordered" evidence="1">
    <location>
        <begin position="70"/>
        <end position="103"/>
    </location>
</feature>
<evidence type="ECO:0000256" key="1">
    <source>
        <dbReference type="SAM" id="MobiDB-lite"/>
    </source>
</evidence>
<evidence type="ECO:0000313" key="3">
    <source>
        <dbReference type="EMBL" id="QOW22839.1"/>
    </source>
</evidence>
<feature type="compositionally biased region" description="Polar residues" evidence="1">
    <location>
        <begin position="70"/>
        <end position="85"/>
    </location>
</feature>
<dbReference type="InterPro" id="IPR046505">
    <property type="entry name" value="DUF6683"/>
</dbReference>
<dbReference type="EMBL" id="CP063657">
    <property type="protein sequence ID" value="QOW22839.1"/>
    <property type="molecule type" value="Genomic_DNA"/>
</dbReference>
<gene>
    <name evidence="3" type="ORF">INQ42_04495</name>
</gene>
<feature type="region of interest" description="Disordered" evidence="1">
    <location>
        <begin position="249"/>
        <end position="274"/>
    </location>
</feature>
<sequence length="274" mass="29575">MAIPGFRGRHVLCGGSPMRTQLKCLLIGLAGASLLAPAHAQWSPSPTLDMGVNYGQMALSQSAIGGTRALSKSSNKAIESPTPSVSPAKAKEPPFNPRFKSDPEVSNLVDQRFARYLASDQPNEEEAAAMVMRDLEAGHYRADFKKLLDANGLAANDLIDVTAAHYAGLWEVVRGSALTRTQVTSIRDQLRQAMRNDPDLAEMDNADRQEIAETFMLHTAAAMGGYRTLQARGDKKLLAQYRDGVQRNMLPDGPDLKSVSVNSGGFTSAVPARH</sequence>
<feature type="signal peptide" evidence="2">
    <location>
        <begin position="1"/>
        <end position="40"/>
    </location>
</feature>
<dbReference type="RefSeq" id="WP_194035330.1">
    <property type="nucleotide sequence ID" value="NZ_CP063657.1"/>
</dbReference>
<reference evidence="3 4" key="1">
    <citation type="submission" date="2020-10" db="EMBL/GenBank/DDBJ databases">
        <title>complete genome sequencing of Lysobacter sp. H23M41.</title>
        <authorList>
            <person name="Bae J.-W."/>
            <person name="Lee S.-Y."/>
        </authorList>
    </citation>
    <scope>NUCLEOTIDE SEQUENCE [LARGE SCALE GENOMIC DNA]</scope>
    <source>
        <strain evidence="3 4">H23M41</strain>
    </source>
</reference>
<proteinExistence type="predicted"/>
<dbReference type="Proteomes" id="UP000593932">
    <property type="component" value="Chromosome"/>
</dbReference>
<accession>A0A7S6UM97</accession>
<dbReference type="Pfam" id="PF20388">
    <property type="entry name" value="DUF6683"/>
    <property type="match status" value="1"/>
</dbReference>
<protein>
    <submittedName>
        <fullName evidence="3">Uncharacterized protein</fullName>
    </submittedName>
</protein>
<evidence type="ECO:0000256" key="2">
    <source>
        <dbReference type="SAM" id="SignalP"/>
    </source>
</evidence>
<keyword evidence="4" id="KW-1185">Reference proteome</keyword>
<feature type="chain" id="PRO_5045709580" evidence="2">
    <location>
        <begin position="41"/>
        <end position="274"/>
    </location>
</feature>
<keyword evidence="2" id="KW-0732">Signal</keyword>
<name>A0A7S6UM97_9GAMM</name>